<organism evidence="11 12">
    <name type="scientific">Fusarium fujikuroi</name>
    <name type="common">Bakanae and foot rot disease fungus</name>
    <name type="synonym">Gibberella fujikuroi</name>
    <dbReference type="NCBI Taxonomy" id="5127"/>
    <lineage>
        <taxon>Eukaryota</taxon>
        <taxon>Fungi</taxon>
        <taxon>Dikarya</taxon>
        <taxon>Ascomycota</taxon>
        <taxon>Pezizomycotina</taxon>
        <taxon>Sordariomycetes</taxon>
        <taxon>Hypocreomycetidae</taxon>
        <taxon>Hypocreales</taxon>
        <taxon>Nectriaceae</taxon>
        <taxon>Fusarium</taxon>
        <taxon>Fusarium fujikuroi species complex</taxon>
    </lineage>
</organism>
<dbReference type="GO" id="GO:0016020">
    <property type="term" value="C:membrane"/>
    <property type="evidence" value="ECO:0007669"/>
    <property type="project" value="TreeGrafter"/>
</dbReference>
<evidence type="ECO:0000259" key="9">
    <source>
        <dbReference type="Pfam" id="PF00728"/>
    </source>
</evidence>
<dbReference type="SUPFAM" id="SSF50939">
    <property type="entry name" value="Sialidases"/>
    <property type="match status" value="1"/>
</dbReference>
<dbReference type="Proteomes" id="UP000760494">
    <property type="component" value="Unassembled WGS sequence"/>
</dbReference>
<feature type="chain" id="PRO_5040459371" description="beta-N-acetylhexosaminidase" evidence="8">
    <location>
        <begin position="18"/>
        <end position="1131"/>
    </location>
</feature>
<evidence type="ECO:0000256" key="8">
    <source>
        <dbReference type="SAM" id="SignalP"/>
    </source>
</evidence>
<evidence type="ECO:0000256" key="7">
    <source>
        <dbReference type="SAM" id="MobiDB-lite"/>
    </source>
</evidence>
<dbReference type="Pfam" id="PF00728">
    <property type="entry name" value="Glyco_hydro_20"/>
    <property type="match status" value="1"/>
</dbReference>
<name>A0A9Q9UG97_FUSFU</name>
<dbReference type="GO" id="GO:0004563">
    <property type="term" value="F:beta-N-acetylhexosaminidase activity"/>
    <property type="evidence" value="ECO:0007669"/>
    <property type="project" value="UniProtKB-EC"/>
</dbReference>
<feature type="compositionally biased region" description="Polar residues" evidence="7">
    <location>
        <begin position="961"/>
        <end position="971"/>
    </location>
</feature>
<dbReference type="Gene3D" id="3.30.379.10">
    <property type="entry name" value="Chitobiase/beta-hexosaminidase domain 2-like"/>
    <property type="match status" value="1"/>
</dbReference>
<dbReference type="InterPro" id="IPR017853">
    <property type="entry name" value="GH"/>
</dbReference>
<feature type="region of interest" description="Disordered" evidence="7">
    <location>
        <begin position="1034"/>
        <end position="1090"/>
    </location>
</feature>
<dbReference type="PANTHER" id="PTHR22600:SF57">
    <property type="entry name" value="BETA-N-ACETYLHEXOSAMINIDASE"/>
    <property type="match status" value="1"/>
</dbReference>
<evidence type="ECO:0000256" key="6">
    <source>
        <dbReference type="PIRSR" id="PIRSR625705-1"/>
    </source>
</evidence>
<reference evidence="11" key="1">
    <citation type="submission" date="2019-05" db="EMBL/GenBank/DDBJ databases">
        <authorList>
            <person name="Piombo E."/>
        </authorList>
    </citation>
    <scope>NUCLEOTIDE SEQUENCE</scope>
    <source>
        <strain evidence="11">C2S</strain>
    </source>
</reference>
<dbReference type="AlphaFoldDB" id="A0A9Q9UG97"/>
<feature type="signal peptide" evidence="8">
    <location>
        <begin position="1"/>
        <end position="17"/>
    </location>
</feature>
<dbReference type="SUPFAM" id="SSF55545">
    <property type="entry name" value="beta-N-acetylhexosaminidase-like domain"/>
    <property type="match status" value="1"/>
</dbReference>
<comment type="caution">
    <text evidence="11">The sequence shown here is derived from an EMBL/GenBank/DDBJ whole genome shotgun (WGS) entry which is preliminary data.</text>
</comment>
<feature type="domain" description="Beta-hexosaminidase bacterial type N-terminal" evidence="10">
    <location>
        <begin position="379"/>
        <end position="466"/>
    </location>
</feature>
<keyword evidence="5" id="KW-0326">Glycosidase</keyword>
<dbReference type="InterPro" id="IPR029018">
    <property type="entry name" value="Hex-like_dom2"/>
</dbReference>
<gene>
    <name evidence="11" type="ORF">C2S_2806</name>
</gene>
<dbReference type="Gene3D" id="2.120.10.10">
    <property type="match status" value="1"/>
</dbReference>
<evidence type="ECO:0000313" key="12">
    <source>
        <dbReference type="Proteomes" id="UP000760494"/>
    </source>
</evidence>
<evidence type="ECO:0000256" key="4">
    <source>
        <dbReference type="ARBA" id="ARBA00022801"/>
    </source>
</evidence>
<comment type="catalytic activity">
    <reaction evidence="1">
        <text>Hydrolysis of terminal non-reducing N-acetyl-D-hexosamine residues in N-acetyl-beta-D-hexosaminides.</text>
        <dbReference type="EC" id="3.2.1.52"/>
    </reaction>
</comment>
<dbReference type="Gene3D" id="3.20.20.80">
    <property type="entry name" value="Glycosidases"/>
    <property type="match status" value="1"/>
</dbReference>
<feature type="compositionally biased region" description="Low complexity" evidence="7">
    <location>
        <begin position="915"/>
        <end position="960"/>
    </location>
</feature>
<dbReference type="GO" id="GO:0005975">
    <property type="term" value="P:carbohydrate metabolic process"/>
    <property type="evidence" value="ECO:0007669"/>
    <property type="project" value="InterPro"/>
</dbReference>
<dbReference type="InterPro" id="IPR015882">
    <property type="entry name" value="HEX_bac_N"/>
</dbReference>
<feature type="region of interest" description="Disordered" evidence="7">
    <location>
        <begin position="915"/>
        <end position="971"/>
    </location>
</feature>
<keyword evidence="4" id="KW-0378">Hydrolase</keyword>
<comment type="similarity">
    <text evidence="2">Belongs to the glycosyl hydrolase 20 family.</text>
</comment>
<evidence type="ECO:0000259" key="10">
    <source>
        <dbReference type="Pfam" id="PF02838"/>
    </source>
</evidence>
<evidence type="ECO:0000256" key="2">
    <source>
        <dbReference type="ARBA" id="ARBA00006285"/>
    </source>
</evidence>
<dbReference type="PANTHER" id="PTHR22600">
    <property type="entry name" value="BETA-HEXOSAMINIDASE"/>
    <property type="match status" value="1"/>
</dbReference>
<dbReference type="InterPro" id="IPR025705">
    <property type="entry name" value="Beta_hexosaminidase_sua/sub"/>
</dbReference>
<evidence type="ECO:0000313" key="11">
    <source>
        <dbReference type="EMBL" id="VTT82998.1"/>
    </source>
</evidence>
<dbReference type="InterPro" id="IPR036278">
    <property type="entry name" value="Sialidase_sf"/>
</dbReference>
<proteinExistence type="inferred from homology"/>
<evidence type="ECO:0000256" key="3">
    <source>
        <dbReference type="ARBA" id="ARBA00012663"/>
    </source>
</evidence>
<dbReference type="CDD" id="cd06563">
    <property type="entry name" value="GH20_chitobiase-like"/>
    <property type="match status" value="1"/>
</dbReference>
<feature type="domain" description="Glycoside hydrolase family 20 catalytic" evidence="9">
    <location>
        <begin position="488"/>
        <end position="832"/>
    </location>
</feature>
<feature type="active site" description="Proton donor" evidence="6">
    <location>
        <position position="661"/>
    </location>
</feature>
<keyword evidence="8" id="KW-0732">Signal</keyword>
<dbReference type="SUPFAM" id="SSF51445">
    <property type="entry name" value="(Trans)glycosidases"/>
    <property type="match status" value="1"/>
</dbReference>
<dbReference type="Pfam" id="PF02838">
    <property type="entry name" value="Glyco_hydro_20b"/>
    <property type="match status" value="1"/>
</dbReference>
<evidence type="ECO:0000256" key="1">
    <source>
        <dbReference type="ARBA" id="ARBA00001231"/>
    </source>
</evidence>
<dbReference type="EMBL" id="CABFJX010000418">
    <property type="protein sequence ID" value="VTT82998.1"/>
    <property type="molecule type" value="Genomic_DNA"/>
</dbReference>
<protein>
    <recommendedName>
        <fullName evidence="3">beta-N-acetylhexosaminidase</fullName>
        <ecNumber evidence="3">3.2.1.52</ecNumber>
    </recommendedName>
</protein>
<sequence>MMRSLLLGFACLATTYGAAVEKRAPTPFSNFTKNEFFKPAADAQLWGTLYARSLQLPDESLLMTWENYPAESKEYPVNHPIYKSVDGGATWSNFSAVKDTQNGWGMRFQPFLYTLPTDFGGYAKGTILAAGVSTPESLEGGVYIDVYASKDSAKTWEFVSHIAYGDGPNTIQNGNKALWEPFFLMYGGKLVCYYSDQRDPNHAQKLVHTTTTDLKNWSDIVDDEAESNYDARPGMTTVAHIESTDKWIMTWERCGVDSCRIYYKISDSPLTYGPIPGTRLQTTDGSLFTSGPYVTWVRNPYTNDGSGIIIISTTSSENLLIQGDNPAEGKWKKVDINHWSAYSRSVREITIKGTKRLLLGNGGNFGDKKYNGIADANHKQQRFIQSLVLWRMIPYPKSVTNGNATTEVAGLQTTNSIDSSLSDEEYILDVGYQQDGAVSIRGGSPSGIFYGLQTFKQLLPPSSLRHTKSAREGLWALSTQTIHDTPRFAWRGVMLDVARHFMPLPDLLRFIDLLAFHKLNVLHLHLTDDQGWRLPVAKWPELTTVACWRKRTMQGAPPHGKLDSRPHGGYYSREDLEELVAFATERHIRVVPEIDMPGHMQAAVAAYPELGNGAQVVVMEEWGISKHVLNMSDKALEFCKDVLDTVCDIFPGEFIGIGGDECPHDEWKANPDIQSKMKQLGLADEAGLHEWFIGQMAAHLHVHGRRPYGWDELMGCGDKVPKDVLIAAWRGIEPTEIAAKSGFEVIACPDIKCYLDYRQSEDKNEPTPVGVVLSLEDIYNFDPVPEGLTQDEKEKVMGTQVNVWTEHMESASRVNYMVFPRLCAFAEVAWGKADNHSDIGDFQVRLEQHLPRLEALGVNYRPLKGPRPWNARPDAPVMHLALLLSLAFGLESVVAGPCKPNSFTTATTATTTESLGLSSTLSTDATKATEQSDSTTTTTLAISDSTSSSTFSSSAPLSDTTVSSEQTELTGRTTIAVSESTSAADLGSTTSVASSDISVTTSTEVTSTAVSDSYILTSVLSMSDELTSSVDASVTTSAPASTSTTIESAGTTESTTTEESTTDSTISSTQISTDTTLEATTTTTTEAPTSTTIVDEVSTTTTLLPIPTLFTLSAQGGPADGLVIHGNGLPE</sequence>
<dbReference type="InterPro" id="IPR015883">
    <property type="entry name" value="Glyco_hydro_20_cat"/>
</dbReference>
<dbReference type="PRINTS" id="PR00738">
    <property type="entry name" value="GLHYDRLASE20"/>
</dbReference>
<dbReference type="EC" id="3.2.1.52" evidence="3"/>
<dbReference type="GO" id="GO:0030203">
    <property type="term" value="P:glycosaminoglycan metabolic process"/>
    <property type="evidence" value="ECO:0007669"/>
    <property type="project" value="TreeGrafter"/>
</dbReference>
<accession>A0A9Q9UG97</accession>
<evidence type="ECO:0000256" key="5">
    <source>
        <dbReference type="ARBA" id="ARBA00023295"/>
    </source>
</evidence>